<sequence length="769" mass="88674">MDPSQQKTNRDLRDVVRLETKEETKGGTLEVMKPDTKSLIHKNVCVQSKDQIKKSENKDGKILHKQTKPPVKEKVESLLKQHENDMLELENETNEKMKLFSELLQGASLIPSPEAGPQASSEPQAQHNEGQELVTLVDKNRELMNEIKNKRKVLERLVHEQDSLREKVSSKSNGLVDIRPGMTVEGVYVSLRRRGKLLRGQKNQEAPILTAKEKVLLLPERSVRIMKEFLVGLKDKKNPQIEQISIENKALKAQGDQLIKKIMEQHESDKLHGSIDENALKQELQQYYDSLTTSLEEIVKSNQEIDSLTTELGETRDRFTAKEKDGCHLLLQYLEIRRLLNKSNQECNNLRAFSEGSSELFSQRRRKKQRVLENQAKTIENIQKEIEEWSCKNAKLEQEVNGKEAQLSQLQDNIQSLGVQELDSNIDANIETYKRKLASHREIQEELEAFPQKWDGDFKDFVQEMTTCLKDSLNDHPSNKEFPAIKQDWVDKTKEISDLEKSISMLERSLEAHKIKTKIASELSSEIQRVKERLEDGINEDTYNNLVQESRDKLEDLILQIKTIITDVKKDTLLCSKCKDAGSLSNKNLSKCPECQDLSKIRARNATLQAEISQKQAENQAKTDALLEKDQYIASLKEEIEMLEKAYSNTSSFMDADKELEFLMADQIEASLVPISQLNEPGYYLFGTKKIYVKVLEHELMVRVGGGFVDFDEYLVRYTDPELIKIEKQLKKERVKNYEDLEIYQDLVAKTHSKCKSKERMFVPKIERQ</sequence>
<feature type="coiled-coil region" evidence="4">
    <location>
        <begin position="496"/>
        <end position="540"/>
    </location>
</feature>
<dbReference type="EMBL" id="CAMPGE010029289">
    <property type="protein sequence ID" value="CAI2386757.1"/>
    <property type="molecule type" value="Genomic_DNA"/>
</dbReference>
<dbReference type="PROSITE" id="PS51460">
    <property type="entry name" value="GAR"/>
    <property type="match status" value="1"/>
</dbReference>
<dbReference type="InterPro" id="IPR003108">
    <property type="entry name" value="GAR_dom"/>
</dbReference>
<evidence type="ECO:0000256" key="1">
    <source>
        <dbReference type="ARBA" id="ARBA00004245"/>
    </source>
</evidence>
<dbReference type="Pfam" id="PF02187">
    <property type="entry name" value="GAS2"/>
    <property type="match status" value="1"/>
</dbReference>
<reference evidence="7" key="1">
    <citation type="submission" date="2023-07" db="EMBL/GenBank/DDBJ databases">
        <authorList>
            <consortium name="AG Swart"/>
            <person name="Singh M."/>
            <person name="Singh A."/>
            <person name="Seah K."/>
            <person name="Emmerich C."/>
        </authorList>
    </citation>
    <scope>NUCLEOTIDE SEQUENCE</scope>
    <source>
        <strain evidence="7">DP1</strain>
    </source>
</reference>
<dbReference type="GO" id="GO:0005856">
    <property type="term" value="C:cytoskeleton"/>
    <property type="evidence" value="ECO:0007669"/>
    <property type="project" value="UniProtKB-SubCell"/>
</dbReference>
<protein>
    <recommendedName>
        <fullName evidence="6">GAR domain-containing protein</fullName>
    </recommendedName>
</protein>
<evidence type="ECO:0000256" key="4">
    <source>
        <dbReference type="SAM" id="Coils"/>
    </source>
</evidence>
<feature type="region of interest" description="Disordered" evidence="5">
    <location>
        <begin position="109"/>
        <end position="130"/>
    </location>
</feature>
<feature type="coiled-coil region" evidence="4">
    <location>
        <begin position="598"/>
        <end position="646"/>
    </location>
</feature>
<keyword evidence="3" id="KW-0206">Cytoskeleton</keyword>
<feature type="coiled-coil region" evidence="4">
    <location>
        <begin position="365"/>
        <end position="420"/>
    </location>
</feature>
<evidence type="ECO:0000256" key="3">
    <source>
        <dbReference type="ARBA" id="ARBA00023212"/>
    </source>
</evidence>
<evidence type="ECO:0000313" key="8">
    <source>
        <dbReference type="Proteomes" id="UP001295684"/>
    </source>
</evidence>
<dbReference type="GO" id="GO:0008017">
    <property type="term" value="F:microtubule binding"/>
    <property type="evidence" value="ECO:0007669"/>
    <property type="project" value="InterPro"/>
</dbReference>
<feature type="compositionally biased region" description="Basic and acidic residues" evidence="5">
    <location>
        <begin position="50"/>
        <end position="62"/>
    </location>
</feature>
<proteinExistence type="predicted"/>
<feature type="coiled-coil region" evidence="4">
    <location>
        <begin position="137"/>
        <end position="167"/>
    </location>
</feature>
<dbReference type="Proteomes" id="UP001295684">
    <property type="component" value="Unassembled WGS sequence"/>
</dbReference>
<feature type="compositionally biased region" description="Polar residues" evidence="5">
    <location>
        <begin position="118"/>
        <end position="128"/>
    </location>
</feature>
<comment type="subcellular location">
    <subcellularLocation>
        <location evidence="1">Cytoplasm</location>
        <location evidence="1">Cytoskeleton</location>
    </subcellularLocation>
</comment>
<accession>A0AAD1Y8Z0</accession>
<evidence type="ECO:0000256" key="5">
    <source>
        <dbReference type="SAM" id="MobiDB-lite"/>
    </source>
</evidence>
<evidence type="ECO:0000256" key="2">
    <source>
        <dbReference type="ARBA" id="ARBA00022490"/>
    </source>
</evidence>
<keyword evidence="8" id="KW-1185">Reference proteome</keyword>
<dbReference type="SUPFAM" id="SSF143575">
    <property type="entry name" value="GAS2 domain-like"/>
    <property type="match status" value="1"/>
</dbReference>
<feature type="domain" description="GAR" evidence="6">
    <location>
        <begin position="646"/>
        <end position="722"/>
    </location>
</feature>
<keyword evidence="2" id="KW-0963">Cytoplasm</keyword>
<keyword evidence="4" id="KW-0175">Coiled coil</keyword>
<dbReference type="SMART" id="SM00243">
    <property type="entry name" value="GAS2"/>
    <property type="match status" value="1"/>
</dbReference>
<name>A0AAD1Y8Z0_EUPCR</name>
<comment type="caution">
    <text evidence="7">The sequence shown here is derived from an EMBL/GenBank/DDBJ whole genome shotgun (WGS) entry which is preliminary data.</text>
</comment>
<feature type="region of interest" description="Disordered" evidence="5">
    <location>
        <begin position="50"/>
        <end position="73"/>
    </location>
</feature>
<dbReference type="InterPro" id="IPR036534">
    <property type="entry name" value="GAR_dom_sf"/>
</dbReference>
<gene>
    <name evidence="7" type="ORF">ECRASSUSDP1_LOCUS28381</name>
</gene>
<organism evidence="7 8">
    <name type="scientific">Euplotes crassus</name>
    <dbReference type="NCBI Taxonomy" id="5936"/>
    <lineage>
        <taxon>Eukaryota</taxon>
        <taxon>Sar</taxon>
        <taxon>Alveolata</taxon>
        <taxon>Ciliophora</taxon>
        <taxon>Intramacronucleata</taxon>
        <taxon>Spirotrichea</taxon>
        <taxon>Hypotrichia</taxon>
        <taxon>Euplotida</taxon>
        <taxon>Euplotidae</taxon>
        <taxon>Moneuplotes</taxon>
    </lineage>
</organism>
<evidence type="ECO:0000313" key="7">
    <source>
        <dbReference type="EMBL" id="CAI2386757.1"/>
    </source>
</evidence>
<evidence type="ECO:0000259" key="6">
    <source>
        <dbReference type="PROSITE" id="PS51460"/>
    </source>
</evidence>
<dbReference type="AlphaFoldDB" id="A0AAD1Y8Z0"/>
<dbReference type="Gene3D" id="3.30.920.20">
    <property type="entry name" value="Gas2-like domain"/>
    <property type="match status" value="1"/>
</dbReference>